<reference evidence="1 2" key="1">
    <citation type="submission" date="2018-06" db="EMBL/GenBank/DDBJ databases">
        <title>Spirosoma sp. HMF3257 Genome sequencing and assembly.</title>
        <authorList>
            <person name="Kang H."/>
            <person name="Cha I."/>
            <person name="Kim H."/>
            <person name="Kang J."/>
            <person name="Joh K."/>
        </authorList>
    </citation>
    <scope>NUCLEOTIDE SEQUENCE [LARGE SCALE GENOMIC DNA]</scope>
    <source>
        <strain evidence="1 2">HMF3257</strain>
    </source>
</reference>
<dbReference type="RefSeq" id="WP_111341130.1">
    <property type="nucleotide sequence ID" value="NZ_QLII01000001.1"/>
</dbReference>
<comment type="caution">
    <text evidence="1">The sequence shown here is derived from an EMBL/GenBank/DDBJ whole genome shotgun (WGS) entry which is preliminary data.</text>
</comment>
<protein>
    <submittedName>
        <fullName evidence="1">Uncharacterized protein</fullName>
    </submittedName>
</protein>
<organism evidence="1 2">
    <name type="scientific">Spirosoma telluris</name>
    <dbReference type="NCBI Taxonomy" id="2183553"/>
    <lineage>
        <taxon>Bacteria</taxon>
        <taxon>Pseudomonadati</taxon>
        <taxon>Bacteroidota</taxon>
        <taxon>Cytophagia</taxon>
        <taxon>Cytophagales</taxon>
        <taxon>Cytophagaceae</taxon>
        <taxon>Spirosoma</taxon>
    </lineage>
</organism>
<evidence type="ECO:0000313" key="1">
    <source>
        <dbReference type="EMBL" id="RAI74233.1"/>
    </source>
</evidence>
<name>A0A327NHE0_9BACT</name>
<gene>
    <name evidence="1" type="ORF">HMF3257_07655</name>
</gene>
<keyword evidence="2" id="KW-1185">Reference proteome</keyword>
<dbReference type="OrthoDB" id="9893110at2"/>
<dbReference type="Proteomes" id="UP000249016">
    <property type="component" value="Unassembled WGS sequence"/>
</dbReference>
<accession>A0A327NHE0</accession>
<dbReference type="AlphaFoldDB" id="A0A327NHE0"/>
<evidence type="ECO:0000313" key="2">
    <source>
        <dbReference type="Proteomes" id="UP000249016"/>
    </source>
</evidence>
<sequence>MQPQQIPSPTPFRPSPENFINDVENCLSLYTLNELKDRLINQYRVNPMINAEAYDTIWKAMHRKSWSLKGKWNKYRHRFLALS</sequence>
<proteinExistence type="predicted"/>
<dbReference type="EMBL" id="QLII01000001">
    <property type="protein sequence ID" value="RAI74233.1"/>
    <property type="molecule type" value="Genomic_DNA"/>
</dbReference>